<evidence type="ECO:0000313" key="2">
    <source>
        <dbReference type="Proteomes" id="UP000295375"/>
    </source>
</evidence>
<protein>
    <submittedName>
        <fullName evidence="1">Uncharacterized protein</fullName>
    </submittedName>
</protein>
<keyword evidence="2" id="KW-1185">Reference proteome</keyword>
<dbReference type="Proteomes" id="UP000295375">
    <property type="component" value="Unassembled WGS sequence"/>
</dbReference>
<evidence type="ECO:0000313" key="1">
    <source>
        <dbReference type="EMBL" id="TDQ43411.1"/>
    </source>
</evidence>
<sequence>MGSLAQQLGTSRVSASVFGYADADLQNRPLVIDAFDELAKVDQSGIYKLLAKARNAKPTCLIISSRSSEWDNAATNAFEEFLGSTPLVVRLFEFDEAEQRAIFEHHIQGEDFAAFQTEVARFDLDALLPNPQFLKLFADAYIESQRRFADKCSIFEQAVERLAKEANAYVTRANPTLSTTHKVELSSEVFAKLLLSGADGVSTSEVTEDRMYPLLASLFCSNIAADGILATRLFKPGDRTAIHHPVHKIVAEYCAASYLSRRIADPEDPLTLPKCLPIIAPNSIVRDELRGLLGWLATLGVDLHLKLTQDLHAKLTHPDGSIMA</sequence>
<dbReference type="EMBL" id="SNYM01000029">
    <property type="protein sequence ID" value="TDQ43411.1"/>
    <property type="molecule type" value="Genomic_DNA"/>
</dbReference>
<proteinExistence type="predicted"/>
<name>A0A4R6UA76_9GAMM</name>
<organism evidence="1 2">
    <name type="scientific">Permianibacter aggregans</name>
    <dbReference type="NCBI Taxonomy" id="1510150"/>
    <lineage>
        <taxon>Bacteria</taxon>
        <taxon>Pseudomonadati</taxon>
        <taxon>Pseudomonadota</taxon>
        <taxon>Gammaproteobacteria</taxon>
        <taxon>Pseudomonadales</taxon>
        <taxon>Pseudomonadaceae</taxon>
        <taxon>Permianibacter</taxon>
    </lineage>
</organism>
<gene>
    <name evidence="1" type="ORF">EV696_1291</name>
</gene>
<accession>A0A4R6UA76</accession>
<reference evidence="1 2" key="1">
    <citation type="submission" date="2019-03" db="EMBL/GenBank/DDBJ databases">
        <title>Genomic Encyclopedia of Type Strains, Phase IV (KMG-IV): sequencing the most valuable type-strain genomes for metagenomic binning, comparative biology and taxonomic classification.</title>
        <authorList>
            <person name="Goeker M."/>
        </authorList>
    </citation>
    <scope>NUCLEOTIDE SEQUENCE [LARGE SCALE GENOMIC DNA]</scope>
    <source>
        <strain evidence="1 2">DSM 103792</strain>
    </source>
</reference>
<dbReference type="AlphaFoldDB" id="A0A4R6UA76"/>
<comment type="caution">
    <text evidence="1">The sequence shown here is derived from an EMBL/GenBank/DDBJ whole genome shotgun (WGS) entry which is preliminary data.</text>
</comment>